<dbReference type="OrthoDB" id="5295757at2"/>
<evidence type="ECO:0000313" key="3">
    <source>
        <dbReference type="Proteomes" id="UP000291562"/>
    </source>
</evidence>
<feature type="signal peptide" evidence="1">
    <location>
        <begin position="1"/>
        <end position="27"/>
    </location>
</feature>
<dbReference type="RefSeq" id="WP_129833720.1">
    <property type="nucleotide sequence ID" value="NZ_CP035704.1"/>
</dbReference>
<protein>
    <recommendedName>
        <fullName evidence="4">Slp family lipoprotein</fullName>
    </recommendedName>
</protein>
<dbReference type="EMBL" id="CP035704">
    <property type="protein sequence ID" value="QBB71072.1"/>
    <property type="molecule type" value="Genomic_DNA"/>
</dbReference>
<dbReference type="InterPro" id="IPR004658">
    <property type="entry name" value="OMP_Slp"/>
</dbReference>
<name>A0A411HKM1_9GAMM</name>
<dbReference type="AlphaFoldDB" id="A0A411HKM1"/>
<dbReference type="KEGG" id="xbc:ELE36_12310"/>
<sequence>MTLLRIFLNRHFPTLVLTAALAGCAQAPVLQTSVIAVNDAPQAVAAAPERYHDAEIVWGGSIIAVRNSNDSSEIEILAYPLNEGQRPLLDKPTEGRFIAVLPGYVESLDYPQGRFATFSGHLLGVRSGQIDEHEVAYPLLQVANHHLWRQGFQNEGPQFHFGVGIGVGIH</sequence>
<dbReference type="GO" id="GO:0019867">
    <property type="term" value="C:outer membrane"/>
    <property type="evidence" value="ECO:0007669"/>
    <property type="project" value="InterPro"/>
</dbReference>
<dbReference type="PROSITE" id="PS51257">
    <property type="entry name" value="PROKAR_LIPOPROTEIN"/>
    <property type="match status" value="1"/>
</dbReference>
<dbReference type="PANTHER" id="PTHR37530:SF1">
    <property type="entry name" value="OUTER MEMBRANE PROTEIN SLP"/>
    <property type="match status" value="1"/>
</dbReference>
<keyword evidence="3" id="KW-1185">Reference proteome</keyword>
<keyword evidence="1" id="KW-0732">Signal</keyword>
<proteinExistence type="predicted"/>
<reference evidence="2 3" key="1">
    <citation type="submission" date="2019-01" db="EMBL/GenBank/DDBJ databases">
        <title>Pseudolysobacter antarctica gen. nov., sp. nov., isolated from Fildes Peninsula, Antarctica.</title>
        <authorList>
            <person name="Wei Z."/>
            <person name="Peng F."/>
        </authorList>
    </citation>
    <scope>NUCLEOTIDE SEQUENCE [LARGE SCALE GENOMIC DNA]</scope>
    <source>
        <strain evidence="2 3">AQ6-296</strain>
    </source>
</reference>
<dbReference type="Pfam" id="PF03843">
    <property type="entry name" value="Slp"/>
    <property type="match status" value="1"/>
</dbReference>
<organism evidence="2 3">
    <name type="scientific">Pseudolysobacter antarcticus</name>
    <dbReference type="NCBI Taxonomy" id="2511995"/>
    <lineage>
        <taxon>Bacteria</taxon>
        <taxon>Pseudomonadati</taxon>
        <taxon>Pseudomonadota</taxon>
        <taxon>Gammaproteobacteria</taxon>
        <taxon>Lysobacterales</taxon>
        <taxon>Rhodanobacteraceae</taxon>
        <taxon>Pseudolysobacter</taxon>
    </lineage>
</organism>
<dbReference type="PIRSF" id="PIRSF004982">
    <property type="entry name" value="SlP"/>
    <property type="match status" value="1"/>
</dbReference>
<gene>
    <name evidence="2" type="ORF">ELE36_12310</name>
</gene>
<dbReference type="Proteomes" id="UP000291562">
    <property type="component" value="Chromosome"/>
</dbReference>
<feature type="chain" id="PRO_5019303998" description="Slp family lipoprotein" evidence="1">
    <location>
        <begin position="28"/>
        <end position="170"/>
    </location>
</feature>
<dbReference type="PANTHER" id="PTHR37530">
    <property type="entry name" value="OUTER MEMBRANE PROTEIN SLP"/>
    <property type="match status" value="1"/>
</dbReference>
<accession>A0A411HKM1</accession>
<evidence type="ECO:0008006" key="4">
    <source>
        <dbReference type="Google" id="ProtNLM"/>
    </source>
</evidence>
<evidence type="ECO:0000256" key="1">
    <source>
        <dbReference type="SAM" id="SignalP"/>
    </source>
</evidence>
<evidence type="ECO:0000313" key="2">
    <source>
        <dbReference type="EMBL" id="QBB71072.1"/>
    </source>
</evidence>